<comment type="similarity">
    <text evidence="1">Belongs to the UDP-N-acetylglucosamine 2-epimerase family.</text>
</comment>
<dbReference type="EMBL" id="JBHSNG010000040">
    <property type="protein sequence ID" value="MFC5583253.1"/>
    <property type="molecule type" value="Genomic_DNA"/>
</dbReference>
<dbReference type="InterPro" id="IPR003331">
    <property type="entry name" value="UDP_GlcNAc_Epimerase_2_dom"/>
</dbReference>
<name>A0ABW0T2Q8_9GAMM</name>
<dbReference type="EC" id="5.1.3.14" evidence="3"/>
<dbReference type="GO" id="GO:0008761">
    <property type="term" value="F:UDP-N-acetylglucosamine 2-epimerase activity"/>
    <property type="evidence" value="ECO:0007669"/>
    <property type="project" value="UniProtKB-EC"/>
</dbReference>
<dbReference type="RefSeq" id="WP_377330108.1">
    <property type="nucleotide sequence ID" value="NZ_JBHSNG010000040.1"/>
</dbReference>
<evidence type="ECO:0000256" key="1">
    <source>
        <dbReference type="RuleBase" id="RU003513"/>
    </source>
</evidence>
<dbReference type="Pfam" id="PF02350">
    <property type="entry name" value="Epimerase_2"/>
    <property type="match status" value="1"/>
</dbReference>
<sequence>MQRLRIDLIAAARPNFMKVAPLFHALCTQSWCRLRLVHTGQHYDRNMSEAFFRDLKLPSPDLNLGVGSGSHAEQTANVMLAYERACVDDRPNLIVVVGDVNATVACTLVGAKLCIPVAHLEAGLRSRDRRMPEEINRLVTDAVADILWTPSPDADENLAAEGIPPEKVTRVGNIMIDSYELMRERIDASGERSRLGLEKREYVVVTLHRPSNVDGPESLNSLISQLTGIAARLPLVFPVHPRTRKNLEAFGLWPKLIEAHDLQVIEPLGYVDFMNLVCGARLIITDSGGVQEETTYLGIPCLTLRATTERPITITEGTNRLVTAAELVPAVDEILAGHRPDGRKPQLWDGHAAARVMADIRNRLLTVPHSATEEAAVSARSSQYVPRNV</sequence>
<keyword evidence="4" id="KW-1185">Reference proteome</keyword>
<evidence type="ECO:0000259" key="2">
    <source>
        <dbReference type="Pfam" id="PF02350"/>
    </source>
</evidence>
<dbReference type="NCBIfam" id="TIGR00236">
    <property type="entry name" value="wecB"/>
    <property type="match status" value="1"/>
</dbReference>
<dbReference type="CDD" id="cd03786">
    <property type="entry name" value="GTB_UDP-GlcNAc_2-Epimerase"/>
    <property type="match status" value="1"/>
</dbReference>
<evidence type="ECO:0000313" key="3">
    <source>
        <dbReference type="EMBL" id="MFC5583253.1"/>
    </source>
</evidence>
<dbReference type="InterPro" id="IPR029767">
    <property type="entry name" value="WecB-like"/>
</dbReference>
<proteinExistence type="inferred from homology"/>
<dbReference type="PANTHER" id="PTHR43174:SF1">
    <property type="entry name" value="UDP-N-ACETYLGLUCOSAMINE 2-EPIMERASE"/>
    <property type="match status" value="1"/>
</dbReference>
<evidence type="ECO:0000313" key="4">
    <source>
        <dbReference type="Proteomes" id="UP001596111"/>
    </source>
</evidence>
<dbReference type="Gene3D" id="3.40.50.2000">
    <property type="entry name" value="Glycogen Phosphorylase B"/>
    <property type="match status" value="2"/>
</dbReference>
<organism evidence="3 4">
    <name type="scientific">Rhodanobacter terrae</name>
    <dbReference type="NCBI Taxonomy" id="418647"/>
    <lineage>
        <taxon>Bacteria</taxon>
        <taxon>Pseudomonadati</taxon>
        <taxon>Pseudomonadota</taxon>
        <taxon>Gammaproteobacteria</taxon>
        <taxon>Lysobacterales</taxon>
        <taxon>Rhodanobacteraceae</taxon>
        <taxon>Rhodanobacter</taxon>
    </lineage>
</organism>
<feature type="domain" description="UDP-N-acetylglucosamine 2-epimerase" evidence="2">
    <location>
        <begin position="26"/>
        <end position="359"/>
    </location>
</feature>
<accession>A0ABW0T2Q8</accession>
<comment type="caution">
    <text evidence="3">The sequence shown here is derived from an EMBL/GenBank/DDBJ whole genome shotgun (WGS) entry which is preliminary data.</text>
</comment>
<dbReference type="SUPFAM" id="SSF53756">
    <property type="entry name" value="UDP-Glycosyltransferase/glycogen phosphorylase"/>
    <property type="match status" value="1"/>
</dbReference>
<keyword evidence="1 3" id="KW-0413">Isomerase</keyword>
<gene>
    <name evidence="3" type="primary">wecB</name>
    <name evidence="3" type="ORF">ACFPPB_19250</name>
</gene>
<protein>
    <submittedName>
        <fullName evidence="3">Non-hydrolyzing UDP-N-acetylglucosamine 2-epimerase</fullName>
        <ecNumber evidence="3">5.1.3.14</ecNumber>
    </submittedName>
</protein>
<dbReference type="Proteomes" id="UP001596111">
    <property type="component" value="Unassembled WGS sequence"/>
</dbReference>
<dbReference type="PANTHER" id="PTHR43174">
    <property type="entry name" value="UDP-N-ACETYLGLUCOSAMINE 2-EPIMERASE"/>
    <property type="match status" value="1"/>
</dbReference>
<reference evidence="4" key="1">
    <citation type="journal article" date="2019" name="Int. J. Syst. Evol. Microbiol.">
        <title>The Global Catalogue of Microorganisms (GCM) 10K type strain sequencing project: providing services to taxonomists for standard genome sequencing and annotation.</title>
        <authorList>
            <consortium name="The Broad Institute Genomics Platform"/>
            <consortium name="The Broad Institute Genome Sequencing Center for Infectious Disease"/>
            <person name="Wu L."/>
            <person name="Ma J."/>
        </authorList>
    </citation>
    <scope>NUCLEOTIDE SEQUENCE [LARGE SCALE GENOMIC DNA]</scope>
    <source>
        <strain evidence="4">CGMCC 1.13587</strain>
    </source>
</reference>